<keyword evidence="3" id="KW-0238">DNA-binding</keyword>
<dbReference type="InterPro" id="IPR011006">
    <property type="entry name" value="CheY-like_superfamily"/>
</dbReference>
<keyword evidence="2" id="KW-0805">Transcription regulation</keyword>
<dbReference type="Gramene" id="ONK72256">
    <property type="protein sequence ID" value="ONK72256"/>
    <property type="gene ID" value="A4U43_C04F17460"/>
</dbReference>
<dbReference type="InterPro" id="IPR006447">
    <property type="entry name" value="Myb_dom_plants"/>
</dbReference>
<evidence type="ECO:0000313" key="11">
    <source>
        <dbReference type="EMBL" id="ONK72256.1"/>
    </source>
</evidence>
<sequence length="549" mass="61781">MGCSAEDLVAWRDFPKGLRVLLLDEDATSAAQTKLKLEAMDYIVCSYRNENEALEAISMKAESFHVAIVEVTSSNSQGSFKFIEMAKDLPVIAISDVRCLSTMMKCISLGAAEFLQKPLSEEKLRNIWQHVVHKAFNAGGNDISKSLEPIKDTVVSMLQLQSNTERETSEKDQETKQDSSEESDRFQAPSTPQLVTGGKDDEYFQDPVTHTKDNLDNSTDLIEVRKYSHSKSKPVDITTSSLPNLDSSREDEMISRHIEEEVTSDNGSKTDECSSIKDSCEPSLHMNKGGNMESSVEEHKKKKSFLRSSSTSHSNKGDRRKTKVDWTPDLHRRFVQAVEQLGIDQAIPSKILELMKVEGLTRHNIASHLQKYRMHKRHILPKDDARWKLHRDSIPRGYMQKPVVVIPPFHSSYGLPSSQVYPFWGHPNYYTPGFPSWHPPQGNWLWKARPGVHADAWGCPVVPPYSQFSMPPQNTTLCNGWDASGGRNSVSKDSCDFNLADEVIDEVVKEAMSKPWLPLPLGLKPPSLDSVLNELQRQGIRTIPPIPRS</sequence>
<accession>A0A5P1F1L2</accession>
<dbReference type="AlphaFoldDB" id="A0A5P1F1L2"/>
<comment type="caution">
    <text evidence="7">Lacks conserved residue(s) required for the propagation of feature annotation.</text>
</comment>
<feature type="compositionally biased region" description="Basic and acidic residues" evidence="8">
    <location>
        <begin position="164"/>
        <end position="185"/>
    </location>
</feature>
<evidence type="ECO:0000313" key="12">
    <source>
        <dbReference type="Proteomes" id="UP000243459"/>
    </source>
</evidence>
<dbReference type="PROSITE" id="PS50110">
    <property type="entry name" value="RESPONSE_REGULATORY"/>
    <property type="match status" value="1"/>
</dbReference>
<comment type="subunit">
    <text evidence="6">Binds the target DNA as a monomer.</text>
</comment>
<feature type="region of interest" description="Disordered" evidence="8">
    <location>
        <begin position="161"/>
        <end position="323"/>
    </location>
</feature>
<dbReference type="FunFam" id="1.10.10.60:FF:000007">
    <property type="entry name" value="Two-component response regulator"/>
    <property type="match status" value="1"/>
</dbReference>
<dbReference type="GO" id="GO:0045893">
    <property type="term" value="P:positive regulation of DNA-templated transcription"/>
    <property type="evidence" value="ECO:0007669"/>
    <property type="project" value="InterPro"/>
</dbReference>
<dbReference type="SUPFAM" id="SSF46689">
    <property type="entry name" value="Homeodomain-like"/>
    <property type="match status" value="1"/>
</dbReference>
<proteinExistence type="predicted"/>
<evidence type="ECO:0000256" key="4">
    <source>
        <dbReference type="ARBA" id="ARBA00023163"/>
    </source>
</evidence>
<dbReference type="FunFam" id="3.40.50.2300:FF:000206">
    <property type="entry name" value="Two-component response regulator-like APRR2"/>
    <property type="match status" value="1"/>
</dbReference>
<dbReference type="InterPro" id="IPR001789">
    <property type="entry name" value="Sig_transdc_resp-reg_receiver"/>
</dbReference>
<dbReference type="Pfam" id="PF00249">
    <property type="entry name" value="Myb_DNA-binding"/>
    <property type="match status" value="1"/>
</dbReference>
<dbReference type="GO" id="GO:0000160">
    <property type="term" value="P:phosphorelay signal transduction system"/>
    <property type="evidence" value="ECO:0007669"/>
    <property type="project" value="InterPro"/>
</dbReference>
<dbReference type="EMBL" id="CM007384">
    <property type="protein sequence ID" value="ONK72256.1"/>
    <property type="molecule type" value="Genomic_DNA"/>
</dbReference>
<keyword evidence="5" id="KW-0539">Nucleus</keyword>
<organism evidence="11 12">
    <name type="scientific">Asparagus officinalis</name>
    <name type="common">Garden asparagus</name>
    <dbReference type="NCBI Taxonomy" id="4686"/>
    <lineage>
        <taxon>Eukaryota</taxon>
        <taxon>Viridiplantae</taxon>
        <taxon>Streptophyta</taxon>
        <taxon>Embryophyta</taxon>
        <taxon>Tracheophyta</taxon>
        <taxon>Spermatophyta</taxon>
        <taxon>Magnoliopsida</taxon>
        <taxon>Liliopsida</taxon>
        <taxon>Asparagales</taxon>
        <taxon>Asparagaceae</taxon>
        <taxon>Asparagoideae</taxon>
        <taxon>Asparagus</taxon>
    </lineage>
</organism>
<dbReference type="PANTHER" id="PTHR31312:SF4">
    <property type="entry name" value="TWO-COMPONENT RESPONSE REGULATOR-LIKE APRR2"/>
    <property type="match status" value="1"/>
</dbReference>
<dbReference type="NCBIfam" id="TIGR01557">
    <property type="entry name" value="myb_SHAQKYF"/>
    <property type="match status" value="1"/>
</dbReference>
<reference evidence="12" key="1">
    <citation type="journal article" date="2017" name="Nat. Commun.">
        <title>The asparagus genome sheds light on the origin and evolution of a young Y chromosome.</title>
        <authorList>
            <person name="Harkess A."/>
            <person name="Zhou J."/>
            <person name="Xu C."/>
            <person name="Bowers J.E."/>
            <person name="Van der Hulst R."/>
            <person name="Ayyampalayam S."/>
            <person name="Mercati F."/>
            <person name="Riccardi P."/>
            <person name="McKain M.R."/>
            <person name="Kakrana A."/>
            <person name="Tang H."/>
            <person name="Ray J."/>
            <person name="Groenendijk J."/>
            <person name="Arikit S."/>
            <person name="Mathioni S.M."/>
            <person name="Nakano M."/>
            <person name="Shan H."/>
            <person name="Telgmann-Rauber A."/>
            <person name="Kanno A."/>
            <person name="Yue Z."/>
            <person name="Chen H."/>
            <person name="Li W."/>
            <person name="Chen Y."/>
            <person name="Xu X."/>
            <person name="Zhang Y."/>
            <person name="Luo S."/>
            <person name="Chen H."/>
            <person name="Gao J."/>
            <person name="Mao Z."/>
            <person name="Pires J.C."/>
            <person name="Luo M."/>
            <person name="Kudrna D."/>
            <person name="Wing R.A."/>
            <person name="Meyers B.C."/>
            <person name="Yi K."/>
            <person name="Kong H."/>
            <person name="Lavrijsen P."/>
            <person name="Sunseri F."/>
            <person name="Falavigna A."/>
            <person name="Ye Y."/>
            <person name="Leebens-Mack J.H."/>
            <person name="Chen G."/>
        </authorList>
    </citation>
    <scope>NUCLEOTIDE SEQUENCE [LARGE SCALE GENOMIC DNA]</scope>
    <source>
        <strain evidence="12">cv. DH0086</strain>
    </source>
</reference>
<dbReference type="GO" id="GO:0000976">
    <property type="term" value="F:transcription cis-regulatory region binding"/>
    <property type="evidence" value="ECO:0007669"/>
    <property type="project" value="TreeGrafter"/>
</dbReference>
<protein>
    <recommendedName>
        <fullName evidence="13">Two-component response regulator-like APRR2</fullName>
    </recommendedName>
</protein>
<name>A0A5P1F1L2_ASPOF</name>
<keyword evidence="4" id="KW-0804">Transcription</keyword>
<dbReference type="InterPro" id="IPR017930">
    <property type="entry name" value="Myb_dom"/>
</dbReference>
<dbReference type="OMA" id="CHEQTNC"/>
<feature type="compositionally biased region" description="Polar residues" evidence="8">
    <location>
        <begin position="237"/>
        <end position="246"/>
    </location>
</feature>
<evidence type="ECO:0000256" key="5">
    <source>
        <dbReference type="ARBA" id="ARBA00023242"/>
    </source>
</evidence>
<dbReference type="InterPro" id="IPR001005">
    <property type="entry name" value="SANT/Myb"/>
</dbReference>
<dbReference type="SMART" id="SM00448">
    <property type="entry name" value="REC"/>
    <property type="match status" value="1"/>
</dbReference>
<dbReference type="Pfam" id="PF00072">
    <property type="entry name" value="Response_reg"/>
    <property type="match status" value="1"/>
</dbReference>
<feature type="domain" description="Response regulatory" evidence="9">
    <location>
        <begin position="19"/>
        <end position="132"/>
    </location>
</feature>
<dbReference type="InterPro" id="IPR009057">
    <property type="entry name" value="Homeodomain-like_sf"/>
</dbReference>
<dbReference type="PROSITE" id="PS51294">
    <property type="entry name" value="HTH_MYB"/>
    <property type="match status" value="1"/>
</dbReference>
<dbReference type="OrthoDB" id="1907052at2759"/>
<dbReference type="SUPFAM" id="SSF52172">
    <property type="entry name" value="CheY-like"/>
    <property type="match status" value="1"/>
</dbReference>
<evidence type="ECO:0000256" key="7">
    <source>
        <dbReference type="PROSITE-ProRule" id="PRU00169"/>
    </source>
</evidence>
<comment type="subcellular location">
    <subcellularLocation>
        <location evidence="1">Nucleus</location>
    </subcellularLocation>
</comment>
<evidence type="ECO:0000259" key="10">
    <source>
        <dbReference type="PROSITE" id="PS51294"/>
    </source>
</evidence>
<evidence type="ECO:0000259" key="9">
    <source>
        <dbReference type="PROSITE" id="PS50110"/>
    </source>
</evidence>
<dbReference type="PANTHER" id="PTHR31312">
    <property type="entry name" value="TRANSCRIPTION ACTIVATOR GLK1"/>
    <property type="match status" value="1"/>
</dbReference>
<dbReference type="GO" id="GO:0005634">
    <property type="term" value="C:nucleus"/>
    <property type="evidence" value="ECO:0007669"/>
    <property type="project" value="UniProtKB-SubCell"/>
</dbReference>
<evidence type="ECO:0000256" key="1">
    <source>
        <dbReference type="ARBA" id="ARBA00004123"/>
    </source>
</evidence>
<dbReference type="GO" id="GO:0003700">
    <property type="term" value="F:DNA-binding transcription factor activity"/>
    <property type="evidence" value="ECO:0007669"/>
    <property type="project" value="InterPro"/>
</dbReference>
<evidence type="ECO:0000256" key="8">
    <source>
        <dbReference type="SAM" id="MobiDB-lite"/>
    </source>
</evidence>
<keyword evidence="12" id="KW-1185">Reference proteome</keyword>
<feature type="domain" description="HTH myb-type" evidence="10">
    <location>
        <begin position="318"/>
        <end position="377"/>
    </location>
</feature>
<dbReference type="InterPro" id="IPR044825">
    <property type="entry name" value="GLK1/2-like"/>
</dbReference>
<dbReference type="Proteomes" id="UP000243459">
    <property type="component" value="Chromosome 4"/>
</dbReference>
<gene>
    <name evidence="11" type="ORF">A4U43_C04F17460</name>
</gene>
<dbReference type="Gene3D" id="1.10.10.60">
    <property type="entry name" value="Homeodomain-like"/>
    <property type="match status" value="1"/>
</dbReference>
<dbReference type="Gene3D" id="3.40.50.2300">
    <property type="match status" value="1"/>
</dbReference>
<evidence type="ECO:0000256" key="2">
    <source>
        <dbReference type="ARBA" id="ARBA00023015"/>
    </source>
</evidence>
<evidence type="ECO:0008006" key="13">
    <source>
        <dbReference type="Google" id="ProtNLM"/>
    </source>
</evidence>
<evidence type="ECO:0000256" key="3">
    <source>
        <dbReference type="ARBA" id="ARBA00023125"/>
    </source>
</evidence>
<feature type="compositionally biased region" description="Basic and acidic residues" evidence="8">
    <location>
        <begin position="268"/>
        <end position="280"/>
    </location>
</feature>
<feature type="compositionally biased region" description="Basic and acidic residues" evidence="8">
    <location>
        <begin position="247"/>
        <end position="260"/>
    </location>
</feature>
<evidence type="ECO:0000256" key="6">
    <source>
        <dbReference type="ARBA" id="ARBA00061767"/>
    </source>
</evidence>